<keyword evidence="2" id="KW-1185">Reference proteome</keyword>
<dbReference type="EMBL" id="JBHFPV010000001">
    <property type="protein sequence ID" value="MFH6601908.1"/>
    <property type="molecule type" value="Genomic_DNA"/>
</dbReference>
<protein>
    <submittedName>
        <fullName evidence="1">DUF4105 domain-containing protein</fullName>
    </submittedName>
</protein>
<accession>A0ACC7LEK9</accession>
<comment type="caution">
    <text evidence="1">The sequence shown here is derived from an EMBL/GenBank/DDBJ whole genome shotgun (WGS) entry which is preliminary data.</text>
</comment>
<sequence length="394" mass="45898">MPFKKLLFLLCTVATLFGSAQIPELSPLSKISVLTSGPGDVLYSAFGHSAFRVQDPTLAIDVVYNYGVFDTSGENFYWKFSLGRMDYKLVRQRFGPYLQSYKFENRWVKEQLLNLSHTERNELFKFLENNNLPENKVYSYDYFSNNCATKIWDVLQEVLGEKLVFKEDYIDQRYSFRELIHHNINTNSWGAFGIDVALGSVIDRKATAKEHMYLPIYIYYQLNAAQLKGLPLVSNTTTLFDSDTEKNGPGFFATPLFLFLIIAILILVITYSDFKKRKRSRALDVFILLLTGLSGVVLFFLWFLTDHIWTVQNYNIFWAFPLNVFMAFVMLRRSPPRWTGNYFLLLLALQAAMLLFGIFRIQYFSPVLLPLFLALGVRYFYLWYSSKNFKILSK</sequence>
<organism evidence="1 2">
    <name type="scientific">Meishania litoralis</name>
    <dbReference type="NCBI Taxonomy" id="3434685"/>
    <lineage>
        <taxon>Bacteria</taxon>
        <taxon>Pseudomonadati</taxon>
        <taxon>Bacteroidota</taxon>
        <taxon>Flavobacteriia</taxon>
        <taxon>Flavobacteriales</taxon>
        <taxon>Flavobacteriaceae</taxon>
        <taxon>Meishania</taxon>
    </lineage>
</organism>
<evidence type="ECO:0000313" key="2">
    <source>
        <dbReference type="Proteomes" id="UP001595191"/>
    </source>
</evidence>
<proteinExistence type="predicted"/>
<gene>
    <name evidence="1" type="ORF">ACEZ3G_00355</name>
</gene>
<name>A0ACC7LEK9_9FLAO</name>
<dbReference type="Proteomes" id="UP001595191">
    <property type="component" value="Unassembled WGS sequence"/>
</dbReference>
<evidence type="ECO:0000313" key="1">
    <source>
        <dbReference type="EMBL" id="MFH6601908.1"/>
    </source>
</evidence>
<reference evidence="1" key="1">
    <citation type="submission" date="2024-09" db="EMBL/GenBank/DDBJ databases">
        <authorList>
            <person name="Liu J."/>
        </authorList>
    </citation>
    <scope>NUCLEOTIDE SEQUENCE</scope>
    <source>
        <strain evidence="1">NBU2967</strain>
    </source>
</reference>